<dbReference type="EMBL" id="CP022098">
    <property type="protein sequence ID" value="ATB40658.1"/>
    <property type="molecule type" value="Genomic_DNA"/>
</dbReference>
<name>A0A250JAR7_9BACT</name>
<reference evidence="2 3" key="1">
    <citation type="submission" date="2017-06" db="EMBL/GenBank/DDBJ databases">
        <title>Sequencing and comparative analysis of myxobacterial genomes.</title>
        <authorList>
            <person name="Rupp O."/>
            <person name="Goesmann A."/>
            <person name="Sogaard-Andersen L."/>
        </authorList>
    </citation>
    <scope>NUCLEOTIDE SEQUENCE [LARGE SCALE GENOMIC DNA]</scope>
    <source>
        <strain evidence="2 3">DSM 52655</strain>
    </source>
</reference>
<protein>
    <recommendedName>
        <fullName evidence="4">Transporter</fullName>
    </recommendedName>
</protein>
<evidence type="ECO:0000313" key="2">
    <source>
        <dbReference type="EMBL" id="ATB40658.1"/>
    </source>
</evidence>
<feature type="chain" id="PRO_5013032788" description="Transporter" evidence="1">
    <location>
        <begin position="27"/>
        <end position="324"/>
    </location>
</feature>
<proteinExistence type="predicted"/>
<keyword evidence="1" id="KW-0732">Signal</keyword>
<sequence>MRTRSAVASGGLWGLLMVLGATGALAQGSQVPAATVPRREDAPSRVIPPLHTFYRVGIAARANPTGLFTNLTFQVRYRLYESESPLLKDNYIGLGPVAFVSPALVRGGLGVEFQPLPILQLSASYEGVGWFGNFNYLQSFPSPNSDASDRRLAELGGVGGSNYVSNGTLFTVAALLQFKAGPLAVRSNPRLFNFNMKLRDGDHVFYEPVLDVVAPNNGWVATNDADLLYLMGGLTVGLRYTVTGSFYQPEHYPAGETDLGLNPTIHRAGPFISYTFYDEPDRLFNAPSVVLISQWFLSHRYRTGAEVSQAMPWFALAFQFKGIP</sequence>
<dbReference type="RefSeq" id="WP_157758765.1">
    <property type="nucleotide sequence ID" value="NZ_CP022098.1"/>
</dbReference>
<evidence type="ECO:0008006" key="4">
    <source>
        <dbReference type="Google" id="ProtNLM"/>
    </source>
</evidence>
<evidence type="ECO:0000313" key="3">
    <source>
        <dbReference type="Proteomes" id="UP000217257"/>
    </source>
</evidence>
<accession>A0A250JAR7</accession>
<dbReference type="Proteomes" id="UP000217257">
    <property type="component" value="Chromosome"/>
</dbReference>
<gene>
    <name evidence="2" type="ORF">CYFUS_006109</name>
</gene>
<dbReference type="KEGG" id="cfus:CYFUS_006109"/>
<feature type="signal peptide" evidence="1">
    <location>
        <begin position="1"/>
        <end position="26"/>
    </location>
</feature>
<dbReference type="AlphaFoldDB" id="A0A250JAR7"/>
<evidence type="ECO:0000256" key="1">
    <source>
        <dbReference type="SAM" id="SignalP"/>
    </source>
</evidence>
<organism evidence="2 3">
    <name type="scientific">Cystobacter fuscus</name>
    <dbReference type="NCBI Taxonomy" id="43"/>
    <lineage>
        <taxon>Bacteria</taxon>
        <taxon>Pseudomonadati</taxon>
        <taxon>Myxococcota</taxon>
        <taxon>Myxococcia</taxon>
        <taxon>Myxococcales</taxon>
        <taxon>Cystobacterineae</taxon>
        <taxon>Archangiaceae</taxon>
        <taxon>Cystobacter</taxon>
    </lineage>
</organism>